<feature type="compositionally biased region" description="Basic and acidic residues" evidence="1">
    <location>
        <begin position="30"/>
        <end position="69"/>
    </location>
</feature>
<accession>A0A060UUF9</accession>
<name>A0A060UUF9_9PROT</name>
<gene>
    <name evidence="2" type="ORF">AFERRI_10007</name>
</gene>
<feature type="region of interest" description="Disordered" evidence="1">
    <location>
        <begin position="1"/>
        <end position="69"/>
    </location>
</feature>
<evidence type="ECO:0000256" key="1">
    <source>
        <dbReference type="SAM" id="MobiDB-lite"/>
    </source>
</evidence>
<sequence>MESVTFSINPMDFDLPPLPPVARGVGGNWERSENEGERPEINSPEIERPDVERPEVRPQVERPEILDGD</sequence>
<proteinExistence type="predicted"/>
<evidence type="ECO:0000313" key="2">
    <source>
        <dbReference type="EMBL" id="CDQ12020.1"/>
    </source>
</evidence>
<reference evidence="2" key="2">
    <citation type="submission" date="2014-07" db="EMBL/GenBank/DDBJ databases">
        <title>Initial genome analysis of the psychrotolerant acidophile Acidithiobacillus ferrivorans CF27: insights into iron and sulfur oxidation pathways and into biofilm formation.</title>
        <authorList>
            <person name="Talla E."/>
            <person name="Hedrich S."/>
            <person name="Mangenot S."/>
            <person name="Ji B."/>
            <person name="Johnson D.B."/>
            <person name="Barbe V."/>
            <person name="Bonnefoy V."/>
        </authorList>
    </citation>
    <scope>NUCLEOTIDE SEQUENCE [LARGE SCALE GENOMIC DNA]</scope>
    <source>
        <strain evidence="2">CF27</strain>
    </source>
</reference>
<organism evidence="2">
    <name type="scientific">Acidithiobacillus ferrivorans</name>
    <dbReference type="NCBI Taxonomy" id="160808"/>
    <lineage>
        <taxon>Bacteria</taxon>
        <taxon>Pseudomonadati</taxon>
        <taxon>Pseudomonadota</taxon>
        <taxon>Acidithiobacillia</taxon>
        <taxon>Acidithiobacillales</taxon>
        <taxon>Acidithiobacillaceae</taxon>
        <taxon>Acidithiobacillus</taxon>
    </lineage>
</organism>
<dbReference type="AlphaFoldDB" id="A0A060UUF9"/>
<protein>
    <submittedName>
        <fullName evidence="2">Uncharacterized protein</fullName>
    </submittedName>
</protein>
<reference evidence="2" key="1">
    <citation type="submission" date="2014-03" db="EMBL/GenBank/DDBJ databases">
        <authorList>
            <person name="Genoscope - CEA"/>
        </authorList>
    </citation>
    <scope>NUCLEOTIDE SEQUENCE [LARGE SCALE GENOMIC DNA]</scope>
    <source>
        <strain evidence="2">CF27</strain>
    </source>
</reference>
<comment type="caution">
    <text evidence="2">The sequence shown here is derived from an EMBL/GenBank/DDBJ whole genome shotgun (WGS) entry which is preliminary data.</text>
</comment>
<dbReference type="EMBL" id="CCCS020000061">
    <property type="protein sequence ID" value="CDQ12020.1"/>
    <property type="molecule type" value="Genomic_DNA"/>
</dbReference>